<dbReference type="Gene3D" id="3.10.20.90">
    <property type="entry name" value="Phosphatidylinositol 3-kinase Catalytic Subunit, Chain A, domain 1"/>
    <property type="match status" value="1"/>
</dbReference>
<dbReference type="OrthoDB" id="72819at2759"/>
<dbReference type="InterPro" id="IPR040610">
    <property type="entry name" value="SNRNP25_ubiquitin"/>
</dbReference>
<reference evidence="2 3" key="2">
    <citation type="submission" date="2016-08" db="EMBL/GenBank/DDBJ databases">
        <title>Pervasive Adenine N6-methylation of Active Genes in Fungi.</title>
        <authorList>
            <consortium name="DOE Joint Genome Institute"/>
            <person name="Mondo S.J."/>
            <person name="Dannebaum R.O."/>
            <person name="Kuo R.C."/>
            <person name="Labutti K."/>
            <person name="Haridas S."/>
            <person name="Kuo A."/>
            <person name="Salamov A."/>
            <person name="Ahrendt S.R."/>
            <person name="Lipzen A."/>
            <person name="Sullivan W."/>
            <person name="Andreopoulos W.B."/>
            <person name="Clum A."/>
            <person name="Lindquist E."/>
            <person name="Daum C."/>
            <person name="Ramamoorthy G.K."/>
            <person name="Gryganskyi A."/>
            <person name="Culley D."/>
            <person name="Magnuson J.K."/>
            <person name="James T.Y."/>
            <person name="O'Malley M.A."/>
            <person name="Stajich J.E."/>
            <person name="Spatafora J.W."/>
            <person name="Visel A."/>
            <person name="Grigoriev I.V."/>
        </authorList>
    </citation>
    <scope>NUCLEOTIDE SEQUENCE [LARGE SCALE GENOMIC DNA]</scope>
    <source>
        <strain evidence="2 3">S4</strain>
    </source>
</reference>
<protein>
    <recommendedName>
        <fullName evidence="1">SNRNP25 ubiquitin-like domain-containing protein</fullName>
    </recommendedName>
</protein>
<sequence length="172" mass="20760">MDKKLEKKEDIKNKKSNNNSVDYKKCKEELYEILNQLKKDTLLKDIKEENFNLEYINLLYKYETGNAYKIIVERGDLPPIEILIKTNATLLDLKHQFVKQLNNLYLHNNNNNTKDKNKKKKNKNFINWSYVWKRYCFSYNGTRLTNDKLNLKDAGFKKNTTLQFKKYLYNKK</sequence>
<evidence type="ECO:0000313" key="2">
    <source>
        <dbReference type="EMBL" id="ORX79268.1"/>
    </source>
</evidence>
<evidence type="ECO:0000313" key="3">
    <source>
        <dbReference type="Proteomes" id="UP000193944"/>
    </source>
</evidence>
<name>A0A1Y1X0Y4_9FUNG</name>
<dbReference type="STRING" id="1754192.A0A1Y1X0Y4"/>
<accession>A0A1Y1X0Y4</accession>
<dbReference type="Proteomes" id="UP000193944">
    <property type="component" value="Unassembled WGS sequence"/>
</dbReference>
<reference evidence="2 3" key="1">
    <citation type="submission" date="2016-08" db="EMBL/GenBank/DDBJ databases">
        <title>A Parts List for Fungal Cellulosomes Revealed by Comparative Genomics.</title>
        <authorList>
            <consortium name="DOE Joint Genome Institute"/>
            <person name="Haitjema C.H."/>
            <person name="Gilmore S.P."/>
            <person name="Henske J.K."/>
            <person name="Solomon K.V."/>
            <person name="De Groot R."/>
            <person name="Kuo A."/>
            <person name="Mondo S.J."/>
            <person name="Salamov A.A."/>
            <person name="Labutti K."/>
            <person name="Zhao Z."/>
            <person name="Chiniquy J."/>
            <person name="Barry K."/>
            <person name="Brewer H.M."/>
            <person name="Purvine S.O."/>
            <person name="Wright A.T."/>
            <person name="Boxma B."/>
            <person name="Van Alen T."/>
            <person name="Hackstein J.H."/>
            <person name="Baker S.E."/>
            <person name="Grigoriev I.V."/>
            <person name="O'Malley M.A."/>
        </authorList>
    </citation>
    <scope>NUCLEOTIDE SEQUENCE [LARGE SCALE GENOMIC DNA]</scope>
    <source>
        <strain evidence="2 3">S4</strain>
    </source>
</reference>
<dbReference type="AlphaFoldDB" id="A0A1Y1X0Y4"/>
<feature type="domain" description="SNRNP25 ubiquitin-like" evidence="1">
    <location>
        <begin position="69"/>
        <end position="168"/>
    </location>
</feature>
<gene>
    <name evidence="2" type="ORF">BCR32DRAFT_269574</name>
</gene>
<keyword evidence="3" id="KW-1185">Reference proteome</keyword>
<organism evidence="2 3">
    <name type="scientific">Anaeromyces robustus</name>
    <dbReference type="NCBI Taxonomy" id="1754192"/>
    <lineage>
        <taxon>Eukaryota</taxon>
        <taxon>Fungi</taxon>
        <taxon>Fungi incertae sedis</taxon>
        <taxon>Chytridiomycota</taxon>
        <taxon>Chytridiomycota incertae sedis</taxon>
        <taxon>Neocallimastigomycetes</taxon>
        <taxon>Neocallimastigales</taxon>
        <taxon>Neocallimastigaceae</taxon>
        <taxon>Anaeromyces</taxon>
    </lineage>
</organism>
<comment type="caution">
    <text evidence="2">The sequence shown here is derived from an EMBL/GenBank/DDBJ whole genome shotgun (WGS) entry which is preliminary data.</text>
</comment>
<dbReference type="Pfam" id="PF18036">
    <property type="entry name" value="Ubiquitin_4"/>
    <property type="match status" value="1"/>
</dbReference>
<evidence type="ECO:0000259" key="1">
    <source>
        <dbReference type="Pfam" id="PF18036"/>
    </source>
</evidence>
<proteinExistence type="predicted"/>
<dbReference type="SUPFAM" id="SSF54236">
    <property type="entry name" value="Ubiquitin-like"/>
    <property type="match status" value="1"/>
</dbReference>
<dbReference type="InterPro" id="IPR029071">
    <property type="entry name" value="Ubiquitin-like_domsf"/>
</dbReference>
<dbReference type="EMBL" id="MCFG01000181">
    <property type="protein sequence ID" value="ORX79268.1"/>
    <property type="molecule type" value="Genomic_DNA"/>
</dbReference>